<dbReference type="SUPFAM" id="SSF50729">
    <property type="entry name" value="PH domain-like"/>
    <property type="match status" value="1"/>
</dbReference>
<dbReference type="AlphaFoldDB" id="A0A8S2R5D7"/>
<dbReference type="InterPro" id="IPR004182">
    <property type="entry name" value="GRAM"/>
</dbReference>
<gene>
    <name evidence="2" type="ORF">BYL167_LOCUS21008</name>
</gene>
<sequence length="266" mass="29657">MSGDAYRDKVNKLKRSNSHESIPLQSLTTLIQSKLTSDGVGGLSYDAKNNNVSILPSNDGIVSSPYENASSATNVLSLLPLAYGGLRGSKSEQELTMSLPEQQLTVAFTKDLLLPMSFLSGEEDVKLREYVTYHSQEKVPYRGELIVTKYRLLFVTKSPDPIQILVNVPIGMIGQIEKIGGQTRSNISDSAAYGIGLNCKDLRYVFFANSKEQHQRRNLFDNLNRLAFPFSISKEDIKKPLAFYSVRSINSNLLFCLSLMTHLDCY</sequence>
<dbReference type="Gene3D" id="2.30.29.30">
    <property type="entry name" value="Pleckstrin-homology domain (PH domain)/Phosphotyrosine-binding domain (PTB)"/>
    <property type="match status" value="1"/>
</dbReference>
<organism evidence="2 3">
    <name type="scientific">Rotaria magnacalcarata</name>
    <dbReference type="NCBI Taxonomy" id="392030"/>
    <lineage>
        <taxon>Eukaryota</taxon>
        <taxon>Metazoa</taxon>
        <taxon>Spiralia</taxon>
        <taxon>Gnathifera</taxon>
        <taxon>Rotifera</taxon>
        <taxon>Eurotatoria</taxon>
        <taxon>Bdelloidea</taxon>
        <taxon>Philodinida</taxon>
        <taxon>Philodinidae</taxon>
        <taxon>Rotaria</taxon>
    </lineage>
</organism>
<proteinExistence type="predicted"/>
<dbReference type="Proteomes" id="UP000681967">
    <property type="component" value="Unassembled WGS sequence"/>
</dbReference>
<reference evidence="2" key="1">
    <citation type="submission" date="2021-02" db="EMBL/GenBank/DDBJ databases">
        <authorList>
            <person name="Nowell W R."/>
        </authorList>
    </citation>
    <scope>NUCLEOTIDE SEQUENCE</scope>
</reference>
<evidence type="ECO:0000259" key="1">
    <source>
        <dbReference type="Pfam" id="PF02893"/>
    </source>
</evidence>
<evidence type="ECO:0000313" key="3">
    <source>
        <dbReference type="Proteomes" id="UP000681967"/>
    </source>
</evidence>
<dbReference type="EMBL" id="CAJOBH010009422">
    <property type="protein sequence ID" value="CAF4140667.1"/>
    <property type="molecule type" value="Genomic_DNA"/>
</dbReference>
<name>A0A8S2R5D7_9BILA</name>
<dbReference type="Pfam" id="PF02893">
    <property type="entry name" value="GRAM"/>
    <property type="match status" value="1"/>
</dbReference>
<evidence type="ECO:0000313" key="2">
    <source>
        <dbReference type="EMBL" id="CAF4140667.1"/>
    </source>
</evidence>
<accession>A0A8S2R5D7</accession>
<dbReference type="InterPro" id="IPR011993">
    <property type="entry name" value="PH-like_dom_sf"/>
</dbReference>
<feature type="domain" description="GRAM" evidence="1">
    <location>
        <begin position="120"/>
        <end position="228"/>
    </location>
</feature>
<comment type="caution">
    <text evidence="2">The sequence shown here is derived from an EMBL/GenBank/DDBJ whole genome shotgun (WGS) entry which is preliminary data.</text>
</comment>
<protein>
    <recommendedName>
        <fullName evidence="1">GRAM domain-containing protein</fullName>
    </recommendedName>
</protein>